<name>A0A944HC20_PSEFL</name>
<dbReference type="CDD" id="cd09996">
    <property type="entry name" value="HDAC_classII_1"/>
    <property type="match status" value="1"/>
</dbReference>
<dbReference type="InterPro" id="IPR023801">
    <property type="entry name" value="His_deacetylse_dom"/>
</dbReference>
<proteinExistence type="inferred from homology"/>
<dbReference type="GO" id="GO:0004407">
    <property type="term" value="F:histone deacetylase activity"/>
    <property type="evidence" value="ECO:0007669"/>
    <property type="project" value="TreeGrafter"/>
</dbReference>
<dbReference type="Pfam" id="PF00850">
    <property type="entry name" value="Hist_deacetyl"/>
    <property type="match status" value="1"/>
</dbReference>
<reference evidence="3" key="1">
    <citation type="submission" date="2021-03" db="EMBL/GenBank/DDBJ databases">
        <title>Genomic analysis provides insights into the functional capacity of soil bacteria communities inhabiting an altitudinal gradient in the Atacama Desert.</title>
        <authorList>
            <person name="Gonzalez M."/>
            <person name="Maldonado J."/>
            <person name="Maza F."/>
            <person name="Hodar C."/>
            <person name="Cortes M."/>
            <person name="Palma R."/>
            <person name="Andreani C."/>
            <person name="Gaete A."/>
            <person name="Vasquez-Dean J."/>
            <person name="Acuna V."/>
            <person name="Aguado M."/>
            <person name="Mandakovic D."/>
            <person name="Latorre M."/>
            <person name="Orellana A."/>
            <person name="Gutierrez R."/>
            <person name="Montecino M."/>
            <person name="Allende M."/>
            <person name="Maass A."/>
            <person name="Cambiazo V."/>
        </authorList>
    </citation>
    <scope>NUCLEOTIDE SEQUENCE</scope>
    <source>
        <strain evidence="3">ISL-25</strain>
    </source>
</reference>
<dbReference type="EMBL" id="JAGGOB010000008">
    <property type="protein sequence ID" value="MBT2327897.1"/>
    <property type="molecule type" value="Genomic_DNA"/>
</dbReference>
<gene>
    <name evidence="3" type="ORF">J7E47_04110</name>
</gene>
<dbReference type="InterPro" id="IPR037138">
    <property type="entry name" value="His_deacetylse_dom_sf"/>
</dbReference>
<dbReference type="InterPro" id="IPR000286">
    <property type="entry name" value="HDACs"/>
</dbReference>
<dbReference type="PANTHER" id="PTHR10625">
    <property type="entry name" value="HISTONE DEACETYLASE HDAC1-RELATED"/>
    <property type="match status" value="1"/>
</dbReference>
<dbReference type="RefSeq" id="WP_214917331.1">
    <property type="nucleotide sequence ID" value="NZ_JAGGNX010000019.1"/>
</dbReference>
<comment type="similarity">
    <text evidence="1">Belongs to the histone deacetylase family.</text>
</comment>
<dbReference type="GO" id="GO:0040029">
    <property type="term" value="P:epigenetic regulation of gene expression"/>
    <property type="evidence" value="ECO:0007669"/>
    <property type="project" value="TreeGrafter"/>
</dbReference>
<organism evidence="3 4">
    <name type="scientific">Pseudomonas fluorescens</name>
    <dbReference type="NCBI Taxonomy" id="294"/>
    <lineage>
        <taxon>Bacteria</taxon>
        <taxon>Pseudomonadati</taxon>
        <taxon>Pseudomonadota</taxon>
        <taxon>Gammaproteobacteria</taxon>
        <taxon>Pseudomonadales</taxon>
        <taxon>Pseudomonadaceae</taxon>
        <taxon>Pseudomonas</taxon>
    </lineage>
</organism>
<dbReference type="Gene3D" id="3.40.800.20">
    <property type="entry name" value="Histone deacetylase domain"/>
    <property type="match status" value="1"/>
</dbReference>
<evidence type="ECO:0000313" key="3">
    <source>
        <dbReference type="EMBL" id="MBT2327897.1"/>
    </source>
</evidence>
<comment type="caution">
    <text evidence="3">The sequence shown here is derived from an EMBL/GenBank/DDBJ whole genome shotgun (WGS) entry which is preliminary data.</text>
</comment>
<accession>A0A944HC20</accession>
<dbReference type="PANTHER" id="PTHR10625:SF10">
    <property type="entry name" value="HISTONE DEACETYLASE HDAC1"/>
    <property type="match status" value="1"/>
</dbReference>
<dbReference type="InterPro" id="IPR023696">
    <property type="entry name" value="Ureohydrolase_dom_sf"/>
</dbReference>
<dbReference type="PRINTS" id="PR01270">
    <property type="entry name" value="HDASUPER"/>
</dbReference>
<evidence type="ECO:0000259" key="2">
    <source>
        <dbReference type="Pfam" id="PF00850"/>
    </source>
</evidence>
<dbReference type="SUPFAM" id="SSF52768">
    <property type="entry name" value="Arginase/deacetylase"/>
    <property type="match status" value="1"/>
</dbReference>
<sequence>MNRTTAFFFDELCLWHSASSHVLVLPVGGWVQPPAGAGHAESPETKRRLKNLLDVSGLSSHLHQHSATPASEEALLRVHSPDYLRRFKSLSDAGGGELAPSAPIGPGSYEIAKLSAGLAIGAVDAVLSGQVTNAYSLSRPPGHHCLADNAMGFCLLANIAIAIEAAKVRHGVGKVAVIDWDVHLGNGTQSIFETRGDVLTLSLHQEGCFPPGYSGADDRGQGDGLGANINIPLPPGSGHEAYLYAMQQIVIPALERFEPELIIVACGYDANAVDPLARMLLHSDSFRMMTRLLRQTAERMCQGRLVLVHEGGYSEAYVPFCGLAALEELSGVRTTVSDPMLELIQLQQPTEALLSFQRAWVDQLAEALRFENLVPTSANQ</sequence>
<evidence type="ECO:0000313" key="4">
    <source>
        <dbReference type="Proteomes" id="UP000692896"/>
    </source>
</evidence>
<dbReference type="Proteomes" id="UP000692896">
    <property type="component" value="Unassembled WGS sequence"/>
</dbReference>
<feature type="domain" description="Histone deacetylase" evidence="2">
    <location>
        <begin position="39"/>
        <end position="321"/>
    </location>
</feature>
<dbReference type="AlphaFoldDB" id="A0A944HC20"/>
<evidence type="ECO:0000256" key="1">
    <source>
        <dbReference type="ARBA" id="ARBA00005947"/>
    </source>
</evidence>
<protein>
    <submittedName>
        <fullName evidence="3">Class II histone deacetylase</fullName>
    </submittedName>
</protein>